<proteinExistence type="inferred from homology"/>
<accession>A0A4Y8IP98</accession>
<evidence type="ECO:0000256" key="3">
    <source>
        <dbReference type="ARBA" id="ARBA00022692"/>
    </source>
</evidence>
<dbReference type="GO" id="GO:0017004">
    <property type="term" value="P:cytochrome complex assembly"/>
    <property type="evidence" value="ECO:0007669"/>
    <property type="project" value="InterPro"/>
</dbReference>
<name>A0A4Y8IP98_9BACI</name>
<dbReference type="PANTHER" id="PTHR31272">
    <property type="entry name" value="CYTOCHROME C-TYPE BIOGENESIS PROTEIN HI_1454-RELATED"/>
    <property type="match status" value="1"/>
</dbReference>
<reference evidence="8 9" key="1">
    <citation type="submission" date="2019-03" db="EMBL/GenBank/DDBJ databases">
        <authorList>
            <person name="He R.-H."/>
        </authorList>
    </citation>
    <scope>NUCLEOTIDE SEQUENCE [LARGE SCALE GENOMIC DNA]</scope>
    <source>
        <strain evidence="9">SH 714</strain>
    </source>
</reference>
<evidence type="ECO:0000256" key="2">
    <source>
        <dbReference type="ARBA" id="ARBA00006143"/>
    </source>
</evidence>
<organism evidence="8 9">
    <name type="scientific">Filobacillus milosensis</name>
    <dbReference type="NCBI Taxonomy" id="94137"/>
    <lineage>
        <taxon>Bacteria</taxon>
        <taxon>Bacillati</taxon>
        <taxon>Bacillota</taxon>
        <taxon>Bacilli</taxon>
        <taxon>Bacillales</taxon>
        <taxon>Bacillaceae</taxon>
        <taxon>Filobacillus</taxon>
    </lineage>
</organism>
<keyword evidence="4 6" id="KW-1133">Transmembrane helix</keyword>
<protein>
    <submittedName>
        <fullName evidence="8">Cytochrome C biosynthesis protein</fullName>
    </submittedName>
</protein>
<gene>
    <name evidence="8" type="ORF">E3U55_09095</name>
</gene>
<dbReference type="OrthoDB" id="5244297at2"/>
<keyword evidence="3 6" id="KW-0812">Transmembrane</keyword>
<feature type="transmembrane region" description="Helical" evidence="6">
    <location>
        <begin position="158"/>
        <end position="181"/>
    </location>
</feature>
<comment type="subcellular location">
    <subcellularLocation>
        <location evidence="1">Membrane</location>
        <topology evidence="1">Multi-pass membrane protein</topology>
    </subcellularLocation>
</comment>
<feature type="transmembrane region" description="Helical" evidence="6">
    <location>
        <begin position="193"/>
        <end position="217"/>
    </location>
</feature>
<feature type="transmembrane region" description="Helical" evidence="6">
    <location>
        <begin position="122"/>
        <end position="146"/>
    </location>
</feature>
<dbReference type="AlphaFoldDB" id="A0A4Y8IP98"/>
<evidence type="ECO:0000256" key="5">
    <source>
        <dbReference type="ARBA" id="ARBA00023136"/>
    </source>
</evidence>
<dbReference type="PANTHER" id="PTHR31272:SF9">
    <property type="entry name" value="BLL1027 PROTEIN"/>
    <property type="match status" value="1"/>
</dbReference>
<evidence type="ECO:0000313" key="8">
    <source>
        <dbReference type="EMBL" id="TFB21457.1"/>
    </source>
</evidence>
<keyword evidence="9" id="KW-1185">Reference proteome</keyword>
<feature type="transmembrane region" description="Helical" evidence="6">
    <location>
        <begin position="6"/>
        <end position="29"/>
    </location>
</feature>
<dbReference type="EMBL" id="SOPW01000008">
    <property type="protein sequence ID" value="TFB21457.1"/>
    <property type="molecule type" value="Genomic_DNA"/>
</dbReference>
<dbReference type="InterPro" id="IPR051790">
    <property type="entry name" value="Cytochrome_c-biogenesis_DsbD"/>
</dbReference>
<dbReference type="RefSeq" id="WP_134340121.1">
    <property type="nucleotide sequence ID" value="NZ_SOPW01000008.1"/>
</dbReference>
<evidence type="ECO:0000256" key="1">
    <source>
        <dbReference type="ARBA" id="ARBA00004141"/>
    </source>
</evidence>
<evidence type="ECO:0000256" key="6">
    <source>
        <dbReference type="SAM" id="Phobius"/>
    </source>
</evidence>
<feature type="transmembrane region" description="Helical" evidence="6">
    <location>
        <begin position="50"/>
        <end position="74"/>
    </location>
</feature>
<sequence>MSISFFYLLSVGIAAAFNPCGVAMLPSYISYLIGSKDGDYSYRKSLTKGILLGLTMTAGFLLVFVLSGFAISWIGRSLNAVFPIFSIIVAIMLILLGLGMLIGKHLPVKTISFKIKSGKGSVFLYGIAYAFGSLSCTLPVFLLVVSQSMTNDSTVTTLMNFTVFSIGMGIVVTIITILSLISRSLVQQLLRKYLPFIEKLTAVVILLSGIYLLIYWISSPVNF</sequence>
<dbReference type="Pfam" id="PF02683">
    <property type="entry name" value="DsbD_TM"/>
    <property type="match status" value="1"/>
</dbReference>
<evidence type="ECO:0000259" key="7">
    <source>
        <dbReference type="Pfam" id="PF02683"/>
    </source>
</evidence>
<feature type="transmembrane region" description="Helical" evidence="6">
    <location>
        <begin position="80"/>
        <end position="102"/>
    </location>
</feature>
<feature type="domain" description="Cytochrome C biogenesis protein transmembrane" evidence="7">
    <location>
        <begin position="5"/>
        <end position="101"/>
    </location>
</feature>
<dbReference type="Proteomes" id="UP000297975">
    <property type="component" value="Unassembled WGS sequence"/>
</dbReference>
<comment type="caution">
    <text evidence="8">The sequence shown here is derived from an EMBL/GenBank/DDBJ whole genome shotgun (WGS) entry which is preliminary data.</text>
</comment>
<comment type="similarity">
    <text evidence="2">Belongs to the DsbD family.</text>
</comment>
<evidence type="ECO:0000313" key="9">
    <source>
        <dbReference type="Proteomes" id="UP000297975"/>
    </source>
</evidence>
<keyword evidence="5 6" id="KW-0472">Membrane</keyword>
<evidence type="ECO:0000256" key="4">
    <source>
        <dbReference type="ARBA" id="ARBA00022989"/>
    </source>
</evidence>
<dbReference type="InterPro" id="IPR003834">
    <property type="entry name" value="Cyt_c_assmbl_TM_dom"/>
</dbReference>
<dbReference type="GO" id="GO:0016020">
    <property type="term" value="C:membrane"/>
    <property type="evidence" value="ECO:0007669"/>
    <property type="project" value="UniProtKB-SubCell"/>
</dbReference>